<dbReference type="EMBL" id="BMVG01000053">
    <property type="protein sequence ID" value="GHE14747.1"/>
    <property type="molecule type" value="Genomic_DNA"/>
</dbReference>
<evidence type="ECO:0000313" key="2">
    <source>
        <dbReference type="Proteomes" id="UP000655443"/>
    </source>
</evidence>
<organism evidence="1 2">
    <name type="scientific">Streptomyces alanosinicus</name>
    <dbReference type="NCBI Taxonomy" id="68171"/>
    <lineage>
        <taxon>Bacteria</taxon>
        <taxon>Bacillati</taxon>
        <taxon>Actinomycetota</taxon>
        <taxon>Actinomycetes</taxon>
        <taxon>Kitasatosporales</taxon>
        <taxon>Streptomycetaceae</taxon>
        <taxon>Streptomyces</taxon>
    </lineage>
</organism>
<comment type="caution">
    <text evidence="1">The sequence shown here is derived from an EMBL/GenBank/DDBJ whole genome shotgun (WGS) entry which is preliminary data.</text>
</comment>
<dbReference type="Proteomes" id="UP000655443">
    <property type="component" value="Unassembled WGS sequence"/>
</dbReference>
<proteinExistence type="predicted"/>
<reference evidence="1" key="2">
    <citation type="submission" date="2020-09" db="EMBL/GenBank/DDBJ databases">
        <authorList>
            <person name="Sun Q."/>
            <person name="Ohkuma M."/>
        </authorList>
    </citation>
    <scope>NUCLEOTIDE SEQUENCE</scope>
    <source>
        <strain evidence="1">JCM 4714</strain>
    </source>
</reference>
<keyword evidence="2" id="KW-1185">Reference proteome</keyword>
<gene>
    <name evidence="1" type="ORF">GCM10010339_86820</name>
</gene>
<protein>
    <submittedName>
        <fullName evidence="1">Uncharacterized protein</fullName>
    </submittedName>
</protein>
<sequence length="109" mass="11213">MTILIPQNDAVDMAFDDARAPREGEAGGDGVEVEAEVMREGGDGGRCVAFCLAYPLQQLVSAPVLEQVVEGADEVAGPGDVGAGQPHLQELVFLVRPQSAAGQHGSSAL</sequence>
<reference evidence="1" key="1">
    <citation type="journal article" date="2014" name="Int. J. Syst. Evol. Microbiol.">
        <title>Complete genome sequence of Corynebacterium casei LMG S-19264T (=DSM 44701T), isolated from a smear-ripened cheese.</title>
        <authorList>
            <consortium name="US DOE Joint Genome Institute (JGI-PGF)"/>
            <person name="Walter F."/>
            <person name="Albersmeier A."/>
            <person name="Kalinowski J."/>
            <person name="Ruckert C."/>
        </authorList>
    </citation>
    <scope>NUCLEOTIDE SEQUENCE</scope>
    <source>
        <strain evidence="1">JCM 4714</strain>
    </source>
</reference>
<evidence type="ECO:0000313" key="1">
    <source>
        <dbReference type="EMBL" id="GHE14747.1"/>
    </source>
</evidence>
<dbReference type="AlphaFoldDB" id="A0A919D7T1"/>
<name>A0A919D7T1_9ACTN</name>
<accession>A0A919D7T1</accession>